<evidence type="ECO:0000256" key="13">
    <source>
        <dbReference type="ARBA" id="ARBA00022878"/>
    </source>
</evidence>
<comment type="similarity">
    <text evidence="5 23">Belongs to the 4HPPD family.</text>
</comment>
<feature type="domain" description="VOC" evidence="25">
    <location>
        <begin position="180"/>
        <end position="329"/>
    </location>
</feature>
<evidence type="ECO:0000256" key="18">
    <source>
        <dbReference type="ARBA" id="ARBA00023034"/>
    </source>
</evidence>
<feature type="binding site" evidence="24">
    <location>
        <position position="308"/>
    </location>
    <ligand>
        <name>Fe cation</name>
        <dbReference type="ChEBI" id="CHEBI:24875"/>
    </ligand>
</feature>
<evidence type="ECO:0000256" key="16">
    <source>
        <dbReference type="ARBA" id="ARBA00023002"/>
    </source>
</evidence>
<keyword evidence="11" id="KW-0677">Repeat</keyword>
<keyword evidence="15" id="KW-0007">Acetylation</keyword>
<comment type="subunit">
    <text evidence="6">Homodimer.</text>
</comment>
<dbReference type="FunFam" id="3.10.180.10:FF:000019">
    <property type="entry name" value="4-hydroxyphenylpyruvate dioxygenase"/>
    <property type="match status" value="1"/>
</dbReference>
<feature type="domain" description="VOC" evidence="25">
    <location>
        <begin position="18"/>
        <end position="149"/>
    </location>
</feature>
<dbReference type="Proteomes" id="UP000694413">
    <property type="component" value="Unassembled WGS sequence"/>
</dbReference>
<feature type="binding site" evidence="24">
    <location>
        <position position="266"/>
    </location>
    <ligand>
        <name>Fe cation</name>
        <dbReference type="ChEBI" id="CHEBI:24875"/>
    </ligand>
</feature>
<comment type="pathway">
    <text evidence="4">Amino-acid degradation; L-phenylalanine degradation; acetoacetate and fumarate from L-phenylalanine: step 3/6.</text>
</comment>
<keyword evidence="20" id="KW-0585">Phenylalanine catabolism</keyword>
<keyword evidence="18" id="KW-0333">Golgi apparatus</keyword>
<keyword evidence="14" id="KW-0223">Dioxygenase</keyword>
<accession>A0A8D2N925</accession>
<keyword evidence="10 24" id="KW-0479">Metal-binding</keyword>
<evidence type="ECO:0000256" key="11">
    <source>
        <dbReference type="ARBA" id="ARBA00022737"/>
    </source>
</evidence>
<evidence type="ECO:0000256" key="20">
    <source>
        <dbReference type="ARBA" id="ARBA00023232"/>
    </source>
</evidence>
<comment type="cofactor">
    <cofactor evidence="24">
        <name>Fe cation</name>
        <dbReference type="ChEBI" id="CHEBI:24875"/>
    </cofactor>
    <text evidence="24">Binds 1 Fe cation per subunit.</text>
</comment>
<dbReference type="InterPro" id="IPR004360">
    <property type="entry name" value="Glyas_Fos-R_dOase_dom"/>
</dbReference>
<dbReference type="GO" id="GO:0006572">
    <property type="term" value="P:L-tyrosine catabolic process"/>
    <property type="evidence" value="ECO:0007669"/>
    <property type="project" value="UniProtKB-KW"/>
</dbReference>
<dbReference type="CDD" id="cd08342">
    <property type="entry name" value="HPPD_N_like"/>
    <property type="match status" value="1"/>
</dbReference>
<evidence type="ECO:0000256" key="2">
    <source>
        <dbReference type="ARBA" id="ARBA00004406"/>
    </source>
</evidence>
<evidence type="ECO:0000256" key="15">
    <source>
        <dbReference type="ARBA" id="ARBA00022990"/>
    </source>
</evidence>
<evidence type="ECO:0000256" key="17">
    <source>
        <dbReference type="ARBA" id="ARBA00023004"/>
    </source>
</evidence>
<dbReference type="AlphaFoldDB" id="A0A8D2N925"/>
<comment type="subcellular location">
    <subcellularLocation>
        <location evidence="3">Cytoplasm</location>
    </subcellularLocation>
    <subcellularLocation>
        <location evidence="2">Endoplasmic reticulum membrane</location>
        <topology evidence="2">Peripheral membrane protein</topology>
    </subcellularLocation>
    <subcellularLocation>
        <location evidence="1">Golgi apparatus membrane</location>
        <topology evidence="1">Peripheral membrane protein</topology>
    </subcellularLocation>
</comment>
<comment type="catalytic activity">
    <reaction evidence="22">
        <text>3-(4-hydroxyphenyl)pyruvate + O2 = homogentisate + CO2</text>
        <dbReference type="Rhea" id="RHEA:16189"/>
        <dbReference type="ChEBI" id="CHEBI:15379"/>
        <dbReference type="ChEBI" id="CHEBI:16169"/>
        <dbReference type="ChEBI" id="CHEBI:16526"/>
        <dbReference type="ChEBI" id="CHEBI:36242"/>
        <dbReference type="EC" id="1.13.11.27"/>
    </reaction>
    <physiologicalReaction direction="left-to-right" evidence="22">
        <dbReference type="Rhea" id="RHEA:16190"/>
    </physiologicalReaction>
</comment>
<keyword evidence="17 24" id="KW-0408">Iron</keyword>
<keyword evidence="13" id="KW-0828">Tyrosine catabolism</keyword>
<dbReference type="CDD" id="cd07250">
    <property type="entry name" value="HPPD_C_like"/>
    <property type="match status" value="1"/>
</dbReference>
<name>A0A8D2N925_ZONAL</name>
<keyword evidence="9" id="KW-0597">Phosphoprotein</keyword>
<protein>
    <recommendedName>
        <fullName evidence="7 23">4-hydroxyphenylpyruvate dioxygenase</fullName>
    </recommendedName>
</protein>
<evidence type="ECO:0000256" key="21">
    <source>
        <dbReference type="ARBA" id="ARBA00033727"/>
    </source>
</evidence>
<evidence type="ECO:0000256" key="9">
    <source>
        <dbReference type="ARBA" id="ARBA00022553"/>
    </source>
</evidence>
<evidence type="ECO:0000256" key="5">
    <source>
        <dbReference type="ARBA" id="ARBA00005877"/>
    </source>
</evidence>
<comment type="function">
    <text evidence="21">Catalyzes the conversion of 4-hydroxyphenylpyruvic acid to homogentisic acid, one of the steps in tyrosine catabolism.</text>
</comment>
<dbReference type="Ensembl" id="ENSZALT00000025596.1">
    <property type="protein sequence ID" value="ENSZALP00000019460.1"/>
    <property type="gene ID" value="ENSZALG00000015278.1"/>
</dbReference>
<evidence type="ECO:0000256" key="12">
    <source>
        <dbReference type="ARBA" id="ARBA00022824"/>
    </source>
</evidence>
<keyword evidence="16" id="KW-0560">Oxidoreductase</keyword>
<reference evidence="26" key="1">
    <citation type="submission" date="2025-08" db="UniProtKB">
        <authorList>
            <consortium name="Ensembl"/>
        </authorList>
    </citation>
    <scope>IDENTIFICATION</scope>
</reference>
<organism evidence="26 27">
    <name type="scientific">Zonotrichia albicollis</name>
    <name type="common">White-throated sparrow</name>
    <name type="synonym">Fringilla albicollis</name>
    <dbReference type="NCBI Taxonomy" id="44394"/>
    <lineage>
        <taxon>Eukaryota</taxon>
        <taxon>Metazoa</taxon>
        <taxon>Chordata</taxon>
        <taxon>Craniata</taxon>
        <taxon>Vertebrata</taxon>
        <taxon>Euteleostomi</taxon>
        <taxon>Archelosauria</taxon>
        <taxon>Archosauria</taxon>
        <taxon>Dinosauria</taxon>
        <taxon>Saurischia</taxon>
        <taxon>Theropoda</taxon>
        <taxon>Coelurosauria</taxon>
        <taxon>Aves</taxon>
        <taxon>Neognathae</taxon>
        <taxon>Neoaves</taxon>
        <taxon>Telluraves</taxon>
        <taxon>Australaves</taxon>
        <taxon>Passeriformes</taxon>
        <taxon>Passerellidae</taxon>
        <taxon>Zonotrichia</taxon>
    </lineage>
</organism>
<dbReference type="PIRSF" id="PIRSF009283">
    <property type="entry name" value="HPP_dOase"/>
    <property type="match status" value="1"/>
</dbReference>
<dbReference type="GO" id="GO:0042803">
    <property type="term" value="F:protein homodimerization activity"/>
    <property type="evidence" value="ECO:0007669"/>
    <property type="project" value="UniProtKB-ARBA"/>
</dbReference>
<dbReference type="GO" id="GO:0046872">
    <property type="term" value="F:metal ion binding"/>
    <property type="evidence" value="ECO:0007669"/>
    <property type="project" value="UniProtKB-KW"/>
</dbReference>
<evidence type="ECO:0000256" key="10">
    <source>
        <dbReference type="ARBA" id="ARBA00022723"/>
    </source>
</evidence>
<dbReference type="PROSITE" id="PS51819">
    <property type="entry name" value="VOC"/>
    <property type="match status" value="2"/>
</dbReference>
<evidence type="ECO:0000259" key="25">
    <source>
        <dbReference type="PROSITE" id="PS51819"/>
    </source>
</evidence>
<dbReference type="GO" id="GO:0005789">
    <property type="term" value="C:endoplasmic reticulum membrane"/>
    <property type="evidence" value="ECO:0007669"/>
    <property type="project" value="UniProtKB-SubCell"/>
</dbReference>
<evidence type="ECO:0000256" key="7">
    <source>
        <dbReference type="ARBA" id="ARBA00018452"/>
    </source>
</evidence>
<reference evidence="26" key="2">
    <citation type="submission" date="2025-09" db="UniProtKB">
        <authorList>
            <consortium name="Ensembl"/>
        </authorList>
    </citation>
    <scope>IDENTIFICATION</scope>
</reference>
<dbReference type="FunFam" id="3.10.180.10:FF:000008">
    <property type="entry name" value="4-hydroxyphenylpyruvate dioxygenase"/>
    <property type="match status" value="1"/>
</dbReference>
<dbReference type="InterPro" id="IPR029068">
    <property type="entry name" value="Glyas_Bleomycin-R_OHBP_Dase"/>
</dbReference>
<dbReference type="PANTHER" id="PTHR11959">
    <property type="entry name" value="4-HYDROXYPHENYLPYRUVATE DIOXYGENASE"/>
    <property type="match status" value="1"/>
</dbReference>
<dbReference type="Pfam" id="PF00903">
    <property type="entry name" value="Glyoxalase"/>
    <property type="match status" value="2"/>
</dbReference>
<keyword evidence="12" id="KW-0256">Endoplasmic reticulum</keyword>
<evidence type="ECO:0000256" key="24">
    <source>
        <dbReference type="PIRSR" id="PIRSR009283-1"/>
    </source>
</evidence>
<evidence type="ECO:0000256" key="8">
    <source>
        <dbReference type="ARBA" id="ARBA00022490"/>
    </source>
</evidence>
<dbReference type="InterPro" id="IPR041736">
    <property type="entry name" value="4OHPhenylPyrv_dOase_N"/>
</dbReference>
<dbReference type="GO" id="GO:0003868">
    <property type="term" value="F:4-hydroxyphenylpyruvate dioxygenase activity"/>
    <property type="evidence" value="ECO:0007669"/>
    <property type="project" value="UniProtKB-EC"/>
</dbReference>
<dbReference type="GO" id="GO:0000139">
    <property type="term" value="C:Golgi membrane"/>
    <property type="evidence" value="ECO:0007669"/>
    <property type="project" value="UniProtKB-SubCell"/>
</dbReference>
<keyword evidence="19" id="KW-0472">Membrane</keyword>
<sequence length="352" mass="40088">QTSYTDKGEKHQRGRFIHFHSITFWVGNAKQAASYYCNKLGFEELAYRGLETGSREVVSHVIKQDKIVFVFSSALNPGNEEMGEHLVKHGDGVKDVAFEVEDCDFIVQKAKERGAVVVKEPWVEQDKFGKVKFAVIQTYGDTTHTLIEKLNYKGLFLPGYHPPLFKDPLLPKLPSGKLSFVDHVVGNQPDLQMVPVADWYQKNLLFHRFWSVDDKQLHTEFSALRSIVVTNYEETIKMPINEPAPGKKKSQIQEYIDYYGGAGVQHIALNTPDIISAELKILVDFDEKGYLLQIFTKPVQDRPTVFLEVIQRHNHQGFGAGNFKSLFEAIEMDQDARGNLTVLEPNGETRRM</sequence>
<evidence type="ECO:0000256" key="1">
    <source>
        <dbReference type="ARBA" id="ARBA00004395"/>
    </source>
</evidence>
<evidence type="ECO:0000256" key="3">
    <source>
        <dbReference type="ARBA" id="ARBA00004496"/>
    </source>
</evidence>
<evidence type="ECO:0000313" key="27">
    <source>
        <dbReference type="Proteomes" id="UP000694413"/>
    </source>
</evidence>
<dbReference type="PANTHER" id="PTHR11959:SF12">
    <property type="entry name" value="4-HYDROXYPHENYLPYRUVATE DIOXYGENASE"/>
    <property type="match status" value="1"/>
</dbReference>
<feature type="binding site" evidence="24">
    <location>
        <position position="183"/>
    </location>
    <ligand>
        <name>Fe cation</name>
        <dbReference type="ChEBI" id="CHEBI:24875"/>
    </ligand>
</feature>
<keyword evidence="27" id="KW-1185">Reference proteome</keyword>
<evidence type="ECO:0000256" key="23">
    <source>
        <dbReference type="PIRNR" id="PIRNR009283"/>
    </source>
</evidence>
<gene>
    <name evidence="26" type="primary">HPD</name>
</gene>
<dbReference type="GO" id="GO:0006559">
    <property type="term" value="P:L-phenylalanine catabolic process"/>
    <property type="evidence" value="ECO:0007669"/>
    <property type="project" value="UniProtKB-KW"/>
</dbReference>
<evidence type="ECO:0000256" key="6">
    <source>
        <dbReference type="ARBA" id="ARBA00011738"/>
    </source>
</evidence>
<dbReference type="InterPro" id="IPR005956">
    <property type="entry name" value="4OHPhenylPyrv_dOase"/>
</dbReference>
<dbReference type="FunFam" id="3.10.180.10:FF:000022">
    <property type="entry name" value="4-hydroxyphenylpyruvate dioxygenase"/>
    <property type="match status" value="1"/>
</dbReference>
<keyword evidence="8" id="KW-0963">Cytoplasm</keyword>
<dbReference type="InterPro" id="IPR041735">
    <property type="entry name" value="4OHPhenylPyrv_dOase_C"/>
</dbReference>
<evidence type="ECO:0000313" key="26">
    <source>
        <dbReference type="Ensembl" id="ENSZALP00000019460.1"/>
    </source>
</evidence>
<dbReference type="InterPro" id="IPR037523">
    <property type="entry name" value="VOC_core"/>
</dbReference>
<dbReference type="SUPFAM" id="SSF54593">
    <property type="entry name" value="Glyoxalase/Bleomycin resistance protein/Dihydroxybiphenyl dioxygenase"/>
    <property type="match status" value="1"/>
</dbReference>
<evidence type="ECO:0000256" key="4">
    <source>
        <dbReference type="ARBA" id="ARBA00005162"/>
    </source>
</evidence>
<evidence type="ECO:0000256" key="22">
    <source>
        <dbReference type="ARBA" id="ARBA00048047"/>
    </source>
</evidence>
<proteinExistence type="inferred from homology"/>
<dbReference type="Gene3D" id="3.10.180.10">
    <property type="entry name" value="2,3-Dihydroxybiphenyl 1,2-Dioxygenase, domain 1"/>
    <property type="match status" value="3"/>
</dbReference>
<evidence type="ECO:0000256" key="19">
    <source>
        <dbReference type="ARBA" id="ARBA00023136"/>
    </source>
</evidence>
<evidence type="ECO:0000256" key="14">
    <source>
        <dbReference type="ARBA" id="ARBA00022964"/>
    </source>
</evidence>